<dbReference type="SUPFAM" id="SSF51735">
    <property type="entry name" value="NAD(P)-binding Rossmann-fold domains"/>
    <property type="match status" value="1"/>
</dbReference>
<sequence>MSHHVVTGAGPVGSTIALQLADQGEPVRLVTRSGSGPEHPLIERRRADVAQPDQLAAVLEGAHVVHHCVHASRYDAATWRAELIPAERALLAAAGEAGAVVVFPESLYSYGKVDGPIHEGLPRDATHGKQGIRTELLAARADSPTPTVSVAAADFFGPRVLTSHAGERMVPTILAGRTMRVVGSLDQPHSFTYVPDLAAAMIRAAADPSLWNEVLHAPTGPALTQRALITAFATAADVPAPRMGAIPAGLLRAIGLVHRDTRELAELSHQFTAPFVLDSRASEERLGLKPTPFDAAIRETVAWWRARLSA</sequence>
<dbReference type="Pfam" id="PF01370">
    <property type="entry name" value="Epimerase"/>
    <property type="match status" value="1"/>
</dbReference>
<comment type="caution">
    <text evidence="2">The sequence shown here is derived from an EMBL/GenBank/DDBJ whole genome shotgun (WGS) entry which is preliminary data.</text>
</comment>
<keyword evidence="3" id="KW-1185">Reference proteome</keyword>
<organism evidence="2 3">
    <name type="scientific">Nocardioides ginsengisoli</name>
    <dbReference type="NCBI Taxonomy" id="363868"/>
    <lineage>
        <taxon>Bacteria</taxon>
        <taxon>Bacillati</taxon>
        <taxon>Actinomycetota</taxon>
        <taxon>Actinomycetes</taxon>
        <taxon>Propionibacteriales</taxon>
        <taxon>Nocardioidaceae</taxon>
        <taxon>Nocardioides</taxon>
    </lineage>
</organism>
<feature type="domain" description="NAD-dependent epimerase/dehydratase" evidence="1">
    <location>
        <begin position="5"/>
        <end position="208"/>
    </location>
</feature>
<reference evidence="3" key="1">
    <citation type="journal article" date="2019" name="Int. J. Syst. Evol. Microbiol.">
        <title>The Global Catalogue of Microorganisms (GCM) 10K type strain sequencing project: providing services to taxonomists for standard genome sequencing and annotation.</title>
        <authorList>
            <consortium name="The Broad Institute Genomics Platform"/>
            <consortium name="The Broad Institute Genome Sequencing Center for Infectious Disease"/>
            <person name="Wu L."/>
            <person name="Ma J."/>
        </authorList>
    </citation>
    <scope>NUCLEOTIDE SEQUENCE [LARGE SCALE GENOMIC DNA]</scope>
    <source>
        <strain evidence="3">CCUG 52478</strain>
    </source>
</reference>
<proteinExistence type="predicted"/>
<gene>
    <name evidence="2" type="ORF">ACFQ3F_13755</name>
</gene>
<dbReference type="Proteomes" id="UP001597229">
    <property type="component" value="Unassembled WGS sequence"/>
</dbReference>
<dbReference type="PANTHER" id="PTHR48079">
    <property type="entry name" value="PROTEIN YEEZ"/>
    <property type="match status" value="1"/>
</dbReference>
<dbReference type="EMBL" id="JBHTLX010000018">
    <property type="protein sequence ID" value="MFD1248859.1"/>
    <property type="molecule type" value="Genomic_DNA"/>
</dbReference>
<protein>
    <submittedName>
        <fullName evidence="2">NAD-dependent epimerase/dehydratase family protein</fullName>
    </submittedName>
</protein>
<dbReference type="RefSeq" id="WP_367918899.1">
    <property type="nucleotide sequence ID" value="NZ_BAABAC010000017.1"/>
</dbReference>
<dbReference type="InterPro" id="IPR036291">
    <property type="entry name" value="NAD(P)-bd_dom_sf"/>
</dbReference>
<dbReference type="InterPro" id="IPR001509">
    <property type="entry name" value="Epimerase_deHydtase"/>
</dbReference>
<name>A0ABW3W0Z2_9ACTN</name>
<dbReference type="InterPro" id="IPR051783">
    <property type="entry name" value="NAD(P)-dependent_oxidoreduct"/>
</dbReference>
<dbReference type="Gene3D" id="3.40.50.720">
    <property type="entry name" value="NAD(P)-binding Rossmann-like Domain"/>
    <property type="match status" value="1"/>
</dbReference>
<dbReference type="PANTHER" id="PTHR48079:SF6">
    <property type="entry name" value="NAD(P)-BINDING DOMAIN-CONTAINING PROTEIN-RELATED"/>
    <property type="match status" value="1"/>
</dbReference>
<evidence type="ECO:0000313" key="2">
    <source>
        <dbReference type="EMBL" id="MFD1248859.1"/>
    </source>
</evidence>
<evidence type="ECO:0000313" key="3">
    <source>
        <dbReference type="Proteomes" id="UP001597229"/>
    </source>
</evidence>
<evidence type="ECO:0000259" key="1">
    <source>
        <dbReference type="Pfam" id="PF01370"/>
    </source>
</evidence>
<accession>A0ABW3W0Z2</accession>